<organism evidence="8 9">
    <name type="scientific">Tuber aestivum</name>
    <name type="common">summer truffle</name>
    <dbReference type="NCBI Taxonomy" id="59557"/>
    <lineage>
        <taxon>Eukaryota</taxon>
        <taxon>Fungi</taxon>
        <taxon>Dikarya</taxon>
        <taxon>Ascomycota</taxon>
        <taxon>Pezizomycotina</taxon>
        <taxon>Pezizomycetes</taxon>
        <taxon>Pezizales</taxon>
        <taxon>Tuberaceae</taxon>
        <taxon>Tuber</taxon>
    </lineage>
</organism>
<proteinExistence type="predicted"/>
<dbReference type="GO" id="GO:0005886">
    <property type="term" value="C:plasma membrane"/>
    <property type="evidence" value="ECO:0007669"/>
    <property type="project" value="UniProtKB-SubCell"/>
</dbReference>
<keyword evidence="4 7" id="KW-0812">Transmembrane</keyword>
<evidence type="ECO:0000256" key="4">
    <source>
        <dbReference type="ARBA" id="ARBA00022692"/>
    </source>
</evidence>
<evidence type="ECO:0000256" key="7">
    <source>
        <dbReference type="SAM" id="Phobius"/>
    </source>
</evidence>
<feature type="transmembrane region" description="Helical" evidence="7">
    <location>
        <begin position="140"/>
        <end position="163"/>
    </location>
</feature>
<feature type="transmembrane region" description="Helical" evidence="7">
    <location>
        <begin position="495"/>
        <end position="518"/>
    </location>
</feature>
<reference evidence="8" key="1">
    <citation type="submission" date="2015-10" db="EMBL/GenBank/DDBJ databases">
        <authorList>
            <person name="Regsiter A."/>
            <person name="william w."/>
        </authorList>
    </citation>
    <scope>NUCLEOTIDE SEQUENCE</scope>
    <source>
        <strain evidence="8">Montdore</strain>
    </source>
</reference>
<feature type="transmembrane region" description="Helical" evidence="7">
    <location>
        <begin position="431"/>
        <end position="454"/>
    </location>
</feature>
<keyword evidence="9" id="KW-1185">Reference proteome</keyword>
<keyword evidence="3" id="KW-1003">Cell membrane</keyword>
<evidence type="ECO:0000256" key="5">
    <source>
        <dbReference type="ARBA" id="ARBA00022989"/>
    </source>
</evidence>
<dbReference type="AlphaFoldDB" id="A0A292Q2H6"/>
<evidence type="ECO:0008006" key="10">
    <source>
        <dbReference type="Google" id="ProtNLM"/>
    </source>
</evidence>
<dbReference type="InterPro" id="IPR052031">
    <property type="entry name" value="Membrane_Transporter-Flippase"/>
</dbReference>
<dbReference type="EMBL" id="LN890962">
    <property type="protein sequence ID" value="CUS14042.1"/>
    <property type="molecule type" value="Genomic_DNA"/>
</dbReference>
<evidence type="ECO:0000256" key="6">
    <source>
        <dbReference type="ARBA" id="ARBA00023136"/>
    </source>
</evidence>
<gene>
    <name evidence="8" type="ORF">GSTUAT00001772001</name>
</gene>
<evidence type="ECO:0000256" key="1">
    <source>
        <dbReference type="ARBA" id="ARBA00004651"/>
    </source>
</evidence>
<feature type="transmembrane region" description="Helical" evidence="7">
    <location>
        <begin position="389"/>
        <end position="411"/>
    </location>
</feature>
<feature type="transmembrane region" description="Helical" evidence="7">
    <location>
        <begin position="466"/>
        <end position="483"/>
    </location>
</feature>
<evidence type="ECO:0000313" key="9">
    <source>
        <dbReference type="Proteomes" id="UP001412239"/>
    </source>
</evidence>
<keyword evidence="5 7" id="KW-1133">Transmembrane helix</keyword>
<dbReference type="PANTHER" id="PTHR43549:SF2">
    <property type="entry name" value="MULTIDRUG RESISTANCE PROTEIN NORM-RELATED"/>
    <property type="match status" value="1"/>
</dbReference>
<protein>
    <recommendedName>
        <fullName evidence="10">Polysaccharide biosynthesis protein C-terminal domain-containing protein</fullName>
    </recommendedName>
</protein>
<sequence length="535" mass="59428">MVESWIGGGGGGSSTYRHRYRALLDSEMNDSVENDMVKTAVTTSPVGDEGYEVPIPSSKWWTRSRYPGALLFNVSTFILPAFYSTLSKLWIAQIDSKMVVTTDTWTYISTVTEVINEGLPRASFVIIGDRTSRTITSRIGISNTLIIFQAVLGLLMSVIIASAAQRFTDTFVPVEVRKESVTYVRISAFGSLFGAVDFAVSCATRALDRPDVPLLISTVKTALNIILDLLILSNVRVGHADVDVNTQAVIRLSCDAAGALAGVCYFLYETRKLWIHRPDGEVGSRKPSVLALVTLARQGWYTFVESCVRNVLYLWLISGIVAMGSDYATAWGVFNTIRWGLVMVPVQALEATSSTFVGHAWGAWRHKVGIETRKPKASRGDIRMIMEPALISVCIALLIEVPLCFTMSLWGTQPFARWLSGSDTVAGITEYMWRTIDWCYIFYAVSTQLASILLATRPRWYLGQSLISNLFWVLPWAIVVEVIKLNKDTAWKWHAIVFGGSLVVSFAIILVVLGAWAWRLMTGRSRLSPVYLVER</sequence>
<dbReference type="PANTHER" id="PTHR43549">
    <property type="entry name" value="MULTIDRUG RESISTANCE PROTEIN YPNP-RELATED"/>
    <property type="match status" value="1"/>
</dbReference>
<accession>A0A292Q2H6</accession>
<name>A0A292Q2H6_9PEZI</name>
<feature type="transmembrane region" description="Helical" evidence="7">
    <location>
        <begin position="66"/>
        <end position="86"/>
    </location>
</feature>
<keyword evidence="2" id="KW-0813">Transport</keyword>
<keyword evidence="6 7" id="KW-0472">Membrane</keyword>
<evidence type="ECO:0000313" key="8">
    <source>
        <dbReference type="EMBL" id="CUS14042.1"/>
    </source>
</evidence>
<evidence type="ECO:0000256" key="2">
    <source>
        <dbReference type="ARBA" id="ARBA00022448"/>
    </source>
</evidence>
<evidence type="ECO:0000256" key="3">
    <source>
        <dbReference type="ARBA" id="ARBA00022475"/>
    </source>
</evidence>
<dbReference type="Proteomes" id="UP001412239">
    <property type="component" value="Unassembled WGS sequence"/>
</dbReference>
<comment type="subcellular location">
    <subcellularLocation>
        <location evidence="1">Cell membrane</location>
        <topology evidence="1">Multi-pass membrane protein</topology>
    </subcellularLocation>
</comment>